<evidence type="ECO:0000313" key="2">
    <source>
        <dbReference type="Proteomes" id="UP000562682"/>
    </source>
</evidence>
<evidence type="ECO:0000313" key="1">
    <source>
        <dbReference type="EMBL" id="KAF5695664.1"/>
    </source>
</evidence>
<dbReference type="EMBL" id="JAAOAK010000005">
    <property type="protein sequence ID" value="KAF5695664.1"/>
    <property type="molecule type" value="Genomic_DNA"/>
</dbReference>
<keyword evidence="1" id="KW-0489">Methyltransferase</keyword>
<dbReference type="Gene3D" id="3.40.50.150">
    <property type="entry name" value="Vaccinia Virus protein VP39"/>
    <property type="match status" value="1"/>
</dbReference>
<accession>A0A8H5XKY7</accession>
<protein>
    <submittedName>
        <fullName evidence="1">Methyltransferase</fullName>
    </submittedName>
</protein>
<proteinExistence type="predicted"/>
<dbReference type="AlphaFoldDB" id="A0A8H5XKY7"/>
<organism evidence="1 2">
    <name type="scientific">Fusarium denticulatum</name>
    <dbReference type="NCBI Taxonomy" id="48507"/>
    <lineage>
        <taxon>Eukaryota</taxon>
        <taxon>Fungi</taxon>
        <taxon>Dikarya</taxon>
        <taxon>Ascomycota</taxon>
        <taxon>Pezizomycotina</taxon>
        <taxon>Sordariomycetes</taxon>
        <taxon>Hypocreomycetidae</taxon>
        <taxon>Hypocreales</taxon>
        <taxon>Nectriaceae</taxon>
        <taxon>Fusarium</taxon>
        <taxon>Fusarium fujikuroi species complex</taxon>
    </lineage>
</organism>
<reference evidence="1 2" key="1">
    <citation type="submission" date="2020-05" db="EMBL/GenBank/DDBJ databases">
        <title>Identification and distribution of gene clusters putatively required for synthesis of sphingolipid metabolism inhibitors in phylogenetically diverse species of the filamentous fungus Fusarium.</title>
        <authorList>
            <person name="Kim H.-S."/>
            <person name="Busman M."/>
            <person name="Brown D.W."/>
            <person name="Divon H."/>
            <person name="Uhlig S."/>
            <person name="Proctor R.H."/>
        </authorList>
    </citation>
    <scope>NUCLEOTIDE SEQUENCE [LARGE SCALE GENOMIC DNA]</scope>
    <source>
        <strain evidence="1 2">NRRL 25311</strain>
    </source>
</reference>
<dbReference type="InterPro" id="IPR029063">
    <property type="entry name" value="SAM-dependent_MTases_sf"/>
</dbReference>
<keyword evidence="2" id="KW-1185">Reference proteome</keyword>
<keyword evidence="1" id="KW-0808">Transferase</keyword>
<gene>
    <name evidence="1" type="ORF">FDENT_190</name>
</gene>
<sequence length="373" mass="41562">MGGITNVSGRQLKREMVLITVFHHNGIELINATGIAITHSFWLNRSAALVSVPEVLLSEFAGMASATVSAVAGSVTASTPLAPFSGTEGSYMLPHHAQEIERLHRQHLFMNTTTEGQLLVVPPIHEKNSLRVLDSGAADGFWLRDLPRQLPSHDLELYGVDIGSDLFPAPDENAPYKVELRSHDVRTPFPRSWEWSSKFDVINQRLLIWGIQSSEWPRVISNLVSSLKPGGYIQLVEAEWIDPNNLADEKTRPQLRKQAALQEWSTASFGMDIHIAYKLEGLLRGAGLEEVSKIQFDHGYGALARSKDQRNVSAELWVECFRTLDEKIPDGGIPGVAANSKEFHEFLDALEVEIKTYGYQPKLNYVYGRKPLA</sequence>
<name>A0A8H5XKY7_9HYPO</name>
<dbReference type="GO" id="GO:0032259">
    <property type="term" value="P:methylation"/>
    <property type="evidence" value="ECO:0007669"/>
    <property type="project" value="UniProtKB-KW"/>
</dbReference>
<comment type="caution">
    <text evidence="1">The sequence shown here is derived from an EMBL/GenBank/DDBJ whole genome shotgun (WGS) entry which is preliminary data.</text>
</comment>
<dbReference type="Proteomes" id="UP000562682">
    <property type="component" value="Unassembled WGS sequence"/>
</dbReference>
<dbReference type="SUPFAM" id="SSF53335">
    <property type="entry name" value="S-adenosyl-L-methionine-dependent methyltransferases"/>
    <property type="match status" value="1"/>
</dbReference>
<dbReference type="GO" id="GO:0008168">
    <property type="term" value="F:methyltransferase activity"/>
    <property type="evidence" value="ECO:0007669"/>
    <property type="project" value="UniProtKB-KW"/>
</dbReference>
<dbReference type="Pfam" id="PF13489">
    <property type="entry name" value="Methyltransf_23"/>
    <property type="match status" value="1"/>
</dbReference>